<evidence type="ECO:0000313" key="3">
    <source>
        <dbReference type="Proteomes" id="UP001321473"/>
    </source>
</evidence>
<evidence type="ECO:0000259" key="1">
    <source>
        <dbReference type="Pfam" id="PF10545"/>
    </source>
</evidence>
<dbReference type="AlphaFoldDB" id="A0AAQ4DR47"/>
<reference evidence="2 3" key="1">
    <citation type="journal article" date="2023" name="Arcadia Sci">
        <title>De novo assembly of a long-read Amblyomma americanum tick genome.</title>
        <authorList>
            <person name="Chou S."/>
            <person name="Poskanzer K.E."/>
            <person name="Rollins M."/>
            <person name="Thuy-Boun P.S."/>
        </authorList>
    </citation>
    <scope>NUCLEOTIDE SEQUENCE [LARGE SCALE GENOMIC DNA]</scope>
    <source>
        <strain evidence="2">F_SG_1</strain>
        <tissue evidence="2">Salivary glands</tissue>
    </source>
</reference>
<protein>
    <recommendedName>
        <fullName evidence="1">MADF domain-containing protein</fullName>
    </recommendedName>
</protein>
<dbReference type="EMBL" id="JARKHS020027920">
    <property type="protein sequence ID" value="KAK8764937.1"/>
    <property type="molecule type" value="Genomic_DNA"/>
</dbReference>
<feature type="domain" description="MADF" evidence="1">
    <location>
        <begin position="28"/>
        <end position="77"/>
    </location>
</feature>
<sequence length="85" mass="9797">MPSDRSTPQPKSALSLFTAGGHASTRFVTVDVVQGRWRNLKDTYRRKLRDIQNCTRSGAGAVPKSKAWIYLERMHFLKDQMDMRQ</sequence>
<gene>
    <name evidence="2" type="ORF">V5799_032453</name>
</gene>
<organism evidence="2 3">
    <name type="scientific">Amblyomma americanum</name>
    <name type="common">Lone star tick</name>
    <dbReference type="NCBI Taxonomy" id="6943"/>
    <lineage>
        <taxon>Eukaryota</taxon>
        <taxon>Metazoa</taxon>
        <taxon>Ecdysozoa</taxon>
        <taxon>Arthropoda</taxon>
        <taxon>Chelicerata</taxon>
        <taxon>Arachnida</taxon>
        <taxon>Acari</taxon>
        <taxon>Parasitiformes</taxon>
        <taxon>Ixodida</taxon>
        <taxon>Ixodoidea</taxon>
        <taxon>Ixodidae</taxon>
        <taxon>Amblyomminae</taxon>
        <taxon>Amblyomma</taxon>
    </lineage>
</organism>
<keyword evidence="3" id="KW-1185">Reference proteome</keyword>
<proteinExistence type="predicted"/>
<dbReference type="Proteomes" id="UP001321473">
    <property type="component" value="Unassembled WGS sequence"/>
</dbReference>
<accession>A0AAQ4DR47</accession>
<dbReference type="InterPro" id="IPR006578">
    <property type="entry name" value="MADF-dom"/>
</dbReference>
<name>A0AAQ4DR47_AMBAM</name>
<comment type="caution">
    <text evidence="2">The sequence shown here is derived from an EMBL/GenBank/DDBJ whole genome shotgun (WGS) entry which is preliminary data.</text>
</comment>
<dbReference type="Pfam" id="PF10545">
    <property type="entry name" value="MADF_DNA_bdg"/>
    <property type="match status" value="1"/>
</dbReference>
<evidence type="ECO:0000313" key="2">
    <source>
        <dbReference type="EMBL" id="KAK8764937.1"/>
    </source>
</evidence>